<comment type="caution">
    <text evidence="2">The sequence shown here is derived from an EMBL/GenBank/DDBJ whole genome shotgun (WGS) entry which is preliminary data.</text>
</comment>
<feature type="compositionally biased region" description="Polar residues" evidence="1">
    <location>
        <begin position="633"/>
        <end position="647"/>
    </location>
</feature>
<feature type="compositionally biased region" description="Polar residues" evidence="1">
    <location>
        <begin position="562"/>
        <end position="604"/>
    </location>
</feature>
<feature type="compositionally biased region" description="Polar residues" evidence="1">
    <location>
        <begin position="1026"/>
        <end position="1035"/>
    </location>
</feature>
<feature type="compositionally biased region" description="Polar residues" evidence="1">
    <location>
        <begin position="1170"/>
        <end position="1188"/>
    </location>
</feature>
<feature type="compositionally biased region" description="Low complexity" evidence="1">
    <location>
        <begin position="770"/>
        <end position="779"/>
    </location>
</feature>
<feature type="compositionally biased region" description="Basic and acidic residues" evidence="1">
    <location>
        <begin position="69"/>
        <end position="93"/>
    </location>
</feature>
<feature type="region of interest" description="Disordered" evidence="1">
    <location>
        <begin position="270"/>
        <end position="500"/>
    </location>
</feature>
<organism evidence="2 3">
    <name type="scientific">Psilocybe cf. subviscida</name>
    <dbReference type="NCBI Taxonomy" id="2480587"/>
    <lineage>
        <taxon>Eukaryota</taxon>
        <taxon>Fungi</taxon>
        <taxon>Dikarya</taxon>
        <taxon>Basidiomycota</taxon>
        <taxon>Agaricomycotina</taxon>
        <taxon>Agaricomycetes</taxon>
        <taxon>Agaricomycetidae</taxon>
        <taxon>Agaricales</taxon>
        <taxon>Agaricineae</taxon>
        <taxon>Strophariaceae</taxon>
        <taxon>Psilocybe</taxon>
    </lineage>
</organism>
<feature type="compositionally biased region" description="Polar residues" evidence="1">
    <location>
        <begin position="925"/>
        <end position="936"/>
    </location>
</feature>
<accession>A0A8H5FBI6</accession>
<keyword evidence="3" id="KW-1185">Reference proteome</keyword>
<feature type="compositionally biased region" description="Polar residues" evidence="1">
    <location>
        <begin position="714"/>
        <end position="740"/>
    </location>
</feature>
<feature type="compositionally biased region" description="Pro residues" evidence="1">
    <location>
        <begin position="420"/>
        <end position="439"/>
    </location>
</feature>
<proteinExistence type="predicted"/>
<reference evidence="2 3" key="1">
    <citation type="journal article" date="2020" name="ISME J.">
        <title>Uncovering the hidden diversity of litter-decomposition mechanisms in mushroom-forming fungi.</title>
        <authorList>
            <person name="Floudas D."/>
            <person name="Bentzer J."/>
            <person name="Ahren D."/>
            <person name="Johansson T."/>
            <person name="Persson P."/>
            <person name="Tunlid A."/>
        </authorList>
    </citation>
    <scope>NUCLEOTIDE SEQUENCE [LARGE SCALE GENOMIC DNA]</scope>
    <source>
        <strain evidence="2 3">CBS 101986</strain>
    </source>
</reference>
<feature type="compositionally biased region" description="Basic and acidic residues" evidence="1">
    <location>
        <begin position="390"/>
        <end position="404"/>
    </location>
</feature>
<feature type="compositionally biased region" description="Basic residues" evidence="1">
    <location>
        <begin position="94"/>
        <end position="104"/>
    </location>
</feature>
<feature type="region of interest" description="Disordered" evidence="1">
    <location>
        <begin position="44"/>
        <end position="231"/>
    </location>
</feature>
<feature type="compositionally biased region" description="Polar residues" evidence="1">
    <location>
        <begin position="904"/>
        <end position="919"/>
    </location>
</feature>
<protein>
    <submittedName>
        <fullName evidence="2">Uncharacterized protein</fullName>
    </submittedName>
</protein>
<feature type="compositionally biased region" description="Low complexity" evidence="1">
    <location>
        <begin position="938"/>
        <end position="952"/>
    </location>
</feature>
<name>A0A8H5FBI6_9AGAR</name>
<feature type="compositionally biased region" description="Polar residues" evidence="1">
    <location>
        <begin position="962"/>
        <end position="990"/>
    </location>
</feature>
<feature type="compositionally biased region" description="Polar residues" evidence="1">
    <location>
        <begin position="807"/>
        <end position="826"/>
    </location>
</feature>
<feature type="compositionally biased region" description="Basic and acidic residues" evidence="1">
    <location>
        <begin position="348"/>
        <end position="364"/>
    </location>
</feature>
<feature type="compositionally biased region" description="Low complexity" evidence="1">
    <location>
        <begin position="1042"/>
        <end position="1063"/>
    </location>
</feature>
<feature type="compositionally biased region" description="Polar residues" evidence="1">
    <location>
        <begin position="141"/>
        <end position="158"/>
    </location>
</feature>
<feature type="compositionally biased region" description="Low complexity" evidence="1">
    <location>
        <begin position="1241"/>
        <end position="1252"/>
    </location>
</feature>
<feature type="compositionally biased region" description="Basic residues" evidence="1">
    <location>
        <begin position="1254"/>
        <end position="1267"/>
    </location>
</feature>
<dbReference type="Proteomes" id="UP000567179">
    <property type="component" value="Unassembled WGS sequence"/>
</dbReference>
<dbReference type="AlphaFoldDB" id="A0A8H5FBI6"/>
<dbReference type="OrthoDB" id="3230904at2759"/>
<feature type="compositionally biased region" description="Basic and acidic residues" evidence="1">
    <location>
        <begin position="294"/>
        <end position="308"/>
    </location>
</feature>
<evidence type="ECO:0000256" key="1">
    <source>
        <dbReference type="SAM" id="MobiDB-lite"/>
    </source>
</evidence>
<sequence length="1267" mass="131624">MASSSDNEHHRSQQHPRPLARQNSSFIGAIKNIVRAPLNWFANQDEHAATPGKRRRPLEQQATEEFDGEDHTELGRLEPHSEVHPDSDEELIRSSKRIRLHSPPRQHYLDPPTASLRRTAPPRRSSVIPRAASAMLPSSAGGRSTLSPRRQFATTRTMSIDPPSRGLSSHDSPGFNFGPPPSSAESDYEMAIESNGDWSVPPSPRRSPRPSFRMRSSVTPQPHFTRPPMRYISEPPLLNSLVSNPAFVQPPSQTLAPLAETSTLGSLVESVKATKSPTKHHQASSLFSSSRLSEGPEQKDAPSERALHQLDVYKTPLLPSRMRPSDDSEALTANRTPEMFASRRRKRLELMSEERERNAKRGAGEAKVPVTNETKPYAGGGALRKLLARRKQETSEEEQPKPEPETGGADLPAIPAGSNPTPPVPVVNDIPPPPPPLPTGPDLFAPSANPLLEGGSSLRVGRTISSRKHIHRPSPLQRPSTSKFSAIYEDDGDDAMGDMARADPVPQLFAEPVGFSFAKETAGPDLSAELEKAKEPPLTSLPFSFAKPAVVQKPAPVLASASIPSTSNSKPAPTSTLFGGSSQAPNLFNVPKPTTSQSTTTGIPNFFASSTLIKETPMPTAPVLTFPTPPVTRPSSGPSQTGMSSDFSALKPKSVDLTPKVDNDKENPFWVGSSNKPADGGAKAFGGFSQNPSAKPAAETPASGNAPSLFGPSAPSQSFSFDKPAQQANPSSSSTTTNLFASAKPSGDAPKPFSFGAPNAESKTEELPPATAAASSGSSDKPAAQGFTFGEKKPETAAPGLFESLKPTPQTGNLFGAPASTSSATPNPFKFDATPETSRAATPTFAPSTIAPTSTQPNFLGTPATQAAPSDPPKSIFNPAPPTATGAFSFGQAQTPAAEKATENKSFSFGTTTPSTEPSKPNMFSFGQATPSSSTPIAPVASNPASAFSFSNGPGAAGSPSADVSNKQFFMFGQPNSASTSQRPVTPPKNTDNEFMMEESPTRDLQQANKAPEARPSLGGGAFSFGNPSTSSTGSALFGNTAGPSSNGSPFSFGSSAPSNPFAQNTTKHEEPSTFSGFGQSTAPVAPPSIQTSFSFGQPAKSSEPQRPHTAGGFGGFGTTPTSATAPTSAPFSFGASAAPSSNPFGQPSASNSAPSSPSTFSQSTPFSFGAQTAASTGAFTFGSSQPASPAAGGNLSLPPSGFGNTGGFGQSAQQPSSPFGAPAMLPSTSGGGGGGLFTIGAAPPQAAQAGGRTIKKLPNRRGGVKR</sequence>
<feature type="compositionally biased region" description="Polar residues" evidence="1">
    <location>
        <begin position="1073"/>
        <end position="1105"/>
    </location>
</feature>
<feature type="compositionally biased region" description="Basic and acidic residues" evidence="1">
    <location>
        <begin position="1"/>
        <end position="11"/>
    </location>
</feature>
<gene>
    <name evidence="2" type="ORF">D9619_005681</name>
</gene>
<feature type="region of interest" description="Disordered" evidence="1">
    <location>
        <begin position="1"/>
        <end position="24"/>
    </location>
</feature>
<evidence type="ECO:0000313" key="2">
    <source>
        <dbReference type="EMBL" id="KAF5330522.1"/>
    </source>
</evidence>
<dbReference type="EMBL" id="JAACJJ010000001">
    <property type="protein sequence ID" value="KAF5330522.1"/>
    <property type="molecule type" value="Genomic_DNA"/>
</dbReference>
<feature type="compositionally biased region" description="Polar residues" evidence="1">
    <location>
        <begin position="835"/>
        <end position="868"/>
    </location>
</feature>
<feature type="compositionally biased region" description="Low complexity" evidence="1">
    <location>
        <begin position="284"/>
        <end position="293"/>
    </location>
</feature>
<feature type="region of interest" description="Disordered" evidence="1">
    <location>
        <begin position="561"/>
        <end position="604"/>
    </location>
</feature>
<feature type="compositionally biased region" description="Low complexity" evidence="1">
    <location>
        <begin position="1119"/>
        <end position="1168"/>
    </location>
</feature>
<evidence type="ECO:0000313" key="3">
    <source>
        <dbReference type="Proteomes" id="UP000567179"/>
    </source>
</evidence>
<feature type="region of interest" description="Disordered" evidence="1">
    <location>
        <begin position="618"/>
        <end position="1267"/>
    </location>
</feature>